<evidence type="ECO:0000256" key="1">
    <source>
        <dbReference type="SAM" id="SignalP"/>
    </source>
</evidence>
<dbReference type="Proteomes" id="UP000267251">
    <property type="component" value="Unassembled WGS sequence"/>
</dbReference>
<keyword evidence="1" id="KW-0732">Signal</keyword>
<protein>
    <submittedName>
        <fullName evidence="2">Uncharacterized protein</fullName>
    </submittedName>
</protein>
<keyword evidence="3" id="KW-1185">Reference proteome</keyword>
<reference evidence="3" key="1">
    <citation type="journal article" date="2018" name="Nat. Microbiol.">
        <title>Leveraging single-cell genomics to expand the fungal tree of life.</title>
        <authorList>
            <person name="Ahrendt S.R."/>
            <person name="Quandt C.A."/>
            <person name="Ciobanu D."/>
            <person name="Clum A."/>
            <person name="Salamov A."/>
            <person name="Andreopoulos B."/>
            <person name="Cheng J.F."/>
            <person name="Woyke T."/>
            <person name="Pelin A."/>
            <person name="Henrissat B."/>
            <person name="Reynolds N.K."/>
            <person name="Benny G.L."/>
            <person name="Smith M.E."/>
            <person name="James T.Y."/>
            <person name="Grigoriev I.V."/>
        </authorList>
    </citation>
    <scope>NUCLEOTIDE SEQUENCE [LARGE SCALE GENOMIC DNA]</scope>
</reference>
<sequence>MRSSISVLSTSATILFLGAVSGQMMNGNWQQQQMLQTGNWLNNPGVGGGAIGFGGQPGAFDYDSCAAGCTDPNYQQSCIRECGLRRMNGGMLPGSMVGPGGMPGSMPLPVNGGMGMGMPGVINPTVGGLNPSLGNVEGSQNWGNIFTQNGRNMIICPATAVFPNGTRCTPGTLTVASANNVPGRRNGSDRTVAGFGFASLGLLAAVIVF</sequence>
<evidence type="ECO:0000313" key="2">
    <source>
        <dbReference type="EMBL" id="RKP11538.1"/>
    </source>
</evidence>
<dbReference type="EMBL" id="KZ988826">
    <property type="protein sequence ID" value="RKP11538.1"/>
    <property type="molecule type" value="Genomic_DNA"/>
</dbReference>
<dbReference type="AlphaFoldDB" id="A0A4P9XYL5"/>
<evidence type="ECO:0000313" key="3">
    <source>
        <dbReference type="Proteomes" id="UP000267251"/>
    </source>
</evidence>
<name>A0A4P9XYL5_9FUNG</name>
<accession>A0A4P9XYL5</accession>
<feature type="chain" id="PRO_5020887791" evidence="1">
    <location>
        <begin position="23"/>
        <end position="209"/>
    </location>
</feature>
<organism evidence="2 3">
    <name type="scientific">Piptocephalis cylindrospora</name>
    <dbReference type="NCBI Taxonomy" id="1907219"/>
    <lineage>
        <taxon>Eukaryota</taxon>
        <taxon>Fungi</taxon>
        <taxon>Fungi incertae sedis</taxon>
        <taxon>Zoopagomycota</taxon>
        <taxon>Zoopagomycotina</taxon>
        <taxon>Zoopagomycetes</taxon>
        <taxon>Zoopagales</taxon>
        <taxon>Piptocephalidaceae</taxon>
        <taxon>Piptocephalis</taxon>
    </lineage>
</organism>
<feature type="signal peptide" evidence="1">
    <location>
        <begin position="1"/>
        <end position="22"/>
    </location>
</feature>
<proteinExistence type="predicted"/>
<dbReference type="OrthoDB" id="10406800at2759"/>
<gene>
    <name evidence="2" type="ORF">BJ684DRAFT_21884</name>
</gene>